<protein>
    <submittedName>
        <fullName evidence="2">Uncharacterized protein</fullName>
    </submittedName>
</protein>
<evidence type="ECO:0000313" key="3">
    <source>
        <dbReference type="Proteomes" id="UP000424527"/>
    </source>
</evidence>
<organism evidence="2 3">
    <name type="scientific">Larimichthys crocea</name>
    <name type="common">Large yellow croaker</name>
    <name type="synonym">Pseudosciaena crocea</name>
    <dbReference type="NCBI Taxonomy" id="215358"/>
    <lineage>
        <taxon>Eukaryota</taxon>
        <taxon>Metazoa</taxon>
        <taxon>Chordata</taxon>
        <taxon>Craniata</taxon>
        <taxon>Vertebrata</taxon>
        <taxon>Euteleostomi</taxon>
        <taxon>Actinopterygii</taxon>
        <taxon>Neopterygii</taxon>
        <taxon>Teleostei</taxon>
        <taxon>Neoteleostei</taxon>
        <taxon>Acanthomorphata</taxon>
        <taxon>Eupercaria</taxon>
        <taxon>Sciaenidae</taxon>
        <taxon>Larimichthys</taxon>
    </lineage>
</organism>
<keyword evidence="3" id="KW-1185">Reference proteome</keyword>
<sequence length="160" mass="18291">MSTHVVKISAKYRRGLSSMLLNTTLHWPFFFTKRLRRRPVPRSRPRRHEGEARQLLWTIGSFVTLKDNAPLPSSFPEQSPPPSSPRIQAPDSVCWVKGLWPLWRPRVEIFRASSSVETMLYLPQELLEINPEPAGRIDSWGAGEVVVVVVVEAEMKLPQP</sequence>
<comment type="caution">
    <text evidence="2">The sequence shown here is derived from an EMBL/GenBank/DDBJ whole genome shotgun (WGS) entry which is preliminary data.</text>
</comment>
<proteinExistence type="predicted"/>
<accession>A0A6G0J8I4</accession>
<evidence type="ECO:0000313" key="2">
    <source>
        <dbReference type="EMBL" id="KAE8300058.1"/>
    </source>
</evidence>
<dbReference type="EMBL" id="REGW02000001">
    <property type="protein sequence ID" value="KAE8300058.1"/>
    <property type="molecule type" value="Genomic_DNA"/>
</dbReference>
<feature type="region of interest" description="Disordered" evidence="1">
    <location>
        <begin position="68"/>
        <end position="87"/>
    </location>
</feature>
<dbReference type="AlphaFoldDB" id="A0A6G0J8I4"/>
<dbReference type="Proteomes" id="UP000424527">
    <property type="component" value="Unassembled WGS sequence"/>
</dbReference>
<evidence type="ECO:0000256" key="1">
    <source>
        <dbReference type="SAM" id="MobiDB-lite"/>
    </source>
</evidence>
<name>A0A6G0J8I4_LARCR</name>
<reference evidence="2 3" key="1">
    <citation type="submission" date="2019-07" db="EMBL/GenBank/DDBJ databases">
        <title>Chromosome genome assembly for large yellow croaker.</title>
        <authorList>
            <person name="Xiao S."/>
        </authorList>
    </citation>
    <scope>NUCLEOTIDE SEQUENCE [LARGE SCALE GENOMIC DNA]</scope>
    <source>
        <strain evidence="2">JMULYC20181020</strain>
        <tissue evidence="2">Muscle</tissue>
    </source>
</reference>
<gene>
    <name evidence="2" type="ORF">D5F01_LYC00190</name>
</gene>